<dbReference type="Proteomes" id="UP000229102">
    <property type="component" value="Unassembled WGS sequence"/>
</dbReference>
<evidence type="ECO:0008006" key="3">
    <source>
        <dbReference type="Google" id="ProtNLM"/>
    </source>
</evidence>
<evidence type="ECO:0000313" key="2">
    <source>
        <dbReference type="Proteomes" id="UP000229102"/>
    </source>
</evidence>
<proteinExistence type="predicted"/>
<dbReference type="EMBL" id="PENF01000001">
    <property type="protein sequence ID" value="PJI20984.1"/>
    <property type="molecule type" value="Genomic_DNA"/>
</dbReference>
<sequence>MNAIIHTNNRYTYVFKRLISIISLYVLVSATALAQYDVSFSHYWEMEPYYNPASVGKENHLNVVGAYALDFAGYKNNPRVMYLGASMPLYFMRQYHGAGVSILNDQIGLFTHQRIAGQYAFRKSLFGGMLAAGVQLGLLLEKFNGSKLDPEDANDPALARAEVNGQSIDLGVGLYYIRKNWYVGASVQHLNAPLVELGEKNELQIDKTYYLTGGYNIKLRNPFLTIPTSVMARYDGNGYRAVITARLVYTNEKKVLYGGVSYSPKNSVTAYVGGSFHNINVGYSYEMYTGTADVGNGSHELMVSYQTDINLQKKGRNKHKSVRFL</sequence>
<dbReference type="AlphaFoldDB" id="A0AAJ3RTY3"/>
<protein>
    <recommendedName>
        <fullName evidence="3">Type IX secretion system membrane protein PorP/SprF</fullName>
    </recommendedName>
</protein>
<organism evidence="1 2">
    <name type="scientific">Prevotella intermedia</name>
    <dbReference type="NCBI Taxonomy" id="28131"/>
    <lineage>
        <taxon>Bacteria</taxon>
        <taxon>Pseudomonadati</taxon>
        <taxon>Bacteroidota</taxon>
        <taxon>Bacteroidia</taxon>
        <taxon>Bacteroidales</taxon>
        <taxon>Prevotellaceae</taxon>
        <taxon>Prevotella</taxon>
    </lineage>
</organism>
<comment type="caution">
    <text evidence="1">The sequence shown here is derived from an EMBL/GenBank/DDBJ whole genome shotgun (WGS) entry which is preliminary data.</text>
</comment>
<dbReference type="NCBIfam" id="TIGR03519">
    <property type="entry name" value="T9SS_PorP_fam"/>
    <property type="match status" value="1"/>
</dbReference>
<dbReference type="Pfam" id="PF11751">
    <property type="entry name" value="PorP_SprF"/>
    <property type="match status" value="1"/>
</dbReference>
<dbReference type="InterPro" id="IPR019861">
    <property type="entry name" value="PorP/SprF_Bacteroidetes"/>
</dbReference>
<accession>A0AAJ3RTY3</accession>
<gene>
    <name evidence="1" type="ORF">CTM53_06605</name>
</gene>
<reference evidence="1 2" key="1">
    <citation type="submission" date="2017-11" db="EMBL/GenBank/DDBJ databases">
        <title>Genome sequencing of Prevotella intermedia KCOM 2698.</title>
        <authorList>
            <person name="Kook J.-K."/>
            <person name="Park S.-N."/>
            <person name="Lim Y.K."/>
        </authorList>
    </citation>
    <scope>NUCLEOTIDE SEQUENCE [LARGE SCALE GENOMIC DNA]</scope>
    <source>
        <strain evidence="1 2">KCOM 2698</strain>
    </source>
</reference>
<evidence type="ECO:0000313" key="1">
    <source>
        <dbReference type="EMBL" id="PJI20984.1"/>
    </source>
</evidence>
<name>A0AAJ3RTY3_PREIN</name>